<sequence length="93" mass="10380">MFTKKKSLILSIVVFAFSILNFIFSPNIIDPGLLWIISTGLLVIVSVLLFCNYLKLKYGFNTAKLAGVFIAITISIILALILLLWVLLAFNMN</sequence>
<proteinExistence type="predicted"/>
<evidence type="ECO:0000256" key="1">
    <source>
        <dbReference type="SAM" id="Phobius"/>
    </source>
</evidence>
<evidence type="ECO:0000313" key="2">
    <source>
        <dbReference type="EMBL" id="TSJ66256.1"/>
    </source>
</evidence>
<dbReference type="RefSeq" id="WP_144088255.1">
    <property type="nucleotide sequence ID" value="NZ_VMHE01000005.1"/>
</dbReference>
<dbReference type="Proteomes" id="UP000316425">
    <property type="component" value="Unassembled WGS sequence"/>
</dbReference>
<name>A0A556PPE5_9BACI</name>
<reference evidence="2 3" key="1">
    <citation type="submission" date="2019-07" db="EMBL/GenBank/DDBJ databases">
        <title>Allobacillus sp. nov. SKP isolated from shrimp paste of Euphausiacea.</title>
        <authorList>
            <person name="Kanchanasin P."/>
            <person name="Tanasupawat S."/>
            <person name="Shi W."/>
            <person name="Wu L."/>
            <person name="Ma J."/>
        </authorList>
    </citation>
    <scope>NUCLEOTIDE SEQUENCE [LARGE SCALE GENOMIC DNA]</scope>
    <source>
        <strain evidence="2 3">SKP4-8</strain>
    </source>
</reference>
<comment type="caution">
    <text evidence="2">The sequence shown here is derived from an EMBL/GenBank/DDBJ whole genome shotgun (WGS) entry which is preliminary data.</text>
</comment>
<keyword evidence="3" id="KW-1185">Reference proteome</keyword>
<evidence type="ECO:0000313" key="3">
    <source>
        <dbReference type="Proteomes" id="UP000316425"/>
    </source>
</evidence>
<feature type="transmembrane region" description="Helical" evidence="1">
    <location>
        <begin position="7"/>
        <end position="26"/>
    </location>
</feature>
<gene>
    <name evidence="2" type="ORF">FPQ13_05160</name>
</gene>
<keyword evidence="1" id="KW-1133">Transmembrane helix</keyword>
<keyword evidence="1" id="KW-0472">Membrane</keyword>
<feature type="transmembrane region" description="Helical" evidence="1">
    <location>
        <begin position="66"/>
        <end position="90"/>
    </location>
</feature>
<accession>A0A556PPE5</accession>
<protein>
    <submittedName>
        <fullName evidence="2">Uncharacterized protein</fullName>
    </submittedName>
</protein>
<feature type="transmembrane region" description="Helical" evidence="1">
    <location>
        <begin position="32"/>
        <end position="54"/>
    </location>
</feature>
<dbReference type="EMBL" id="VMHE01000005">
    <property type="protein sequence ID" value="TSJ66256.1"/>
    <property type="molecule type" value="Genomic_DNA"/>
</dbReference>
<organism evidence="2 3">
    <name type="scientific">Allobacillus salarius</name>
    <dbReference type="NCBI Taxonomy" id="1955272"/>
    <lineage>
        <taxon>Bacteria</taxon>
        <taxon>Bacillati</taxon>
        <taxon>Bacillota</taxon>
        <taxon>Bacilli</taxon>
        <taxon>Bacillales</taxon>
        <taxon>Bacillaceae</taxon>
        <taxon>Allobacillus</taxon>
    </lineage>
</organism>
<dbReference type="AlphaFoldDB" id="A0A556PPE5"/>
<keyword evidence="1" id="KW-0812">Transmembrane</keyword>